<keyword evidence="2 7" id="KW-0963">Cytoplasm</keyword>
<sequence length="226" mass="23770">MTDTYGNIAKTIDHTLLKADAKKEDIEKLCKEASRHGFASVCVHPSRVKQATELLRDSGVKVCTVIGFPLGSTMTEVKAFETNIAIDHGAKEVDMVINIGALKDGDFDEVEKDVRAVVASAQGKALVKVIIETSLLTDKEKKKACELAVSAGADYVKTSTGFSAGGATEEDVTLMRKTVGPKIGVKASGGVRSQQDAMTMIKAGATRIGASSSISIVTGVEGDSTY</sequence>
<dbReference type="InterPro" id="IPR028581">
    <property type="entry name" value="DeoC_typeI"/>
</dbReference>
<keyword evidence="9" id="KW-1185">Reference proteome</keyword>
<dbReference type="UniPathway" id="UPA00002">
    <property type="reaction ID" value="UER00468"/>
</dbReference>
<dbReference type="EC" id="4.1.2.4" evidence="7"/>
<dbReference type="Gene3D" id="3.20.20.70">
    <property type="entry name" value="Aldolase class I"/>
    <property type="match status" value="1"/>
</dbReference>
<dbReference type="GO" id="GO:0016052">
    <property type="term" value="P:carbohydrate catabolic process"/>
    <property type="evidence" value="ECO:0007669"/>
    <property type="project" value="TreeGrafter"/>
</dbReference>
<dbReference type="PANTHER" id="PTHR10889">
    <property type="entry name" value="DEOXYRIBOSE-PHOSPHATE ALDOLASE"/>
    <property type="match status" value="1"/>
</dbReference>
<dbReference type="Proteomes" id="UP000186524">
    <property type="component" value="Unassembled WGS sequence"/>
</dbReference>
<feature type="active site" description="Schiff-base intermediate with acetaldehyde" evidence="7">
    <location>
        <position position="157"/>
    </location>
</feature>
<comment type="catalytic activity">
    <reaction evidence="5 7">
        <text>2-deoxy-D-ribose 5-phosphate = D-glyceraldehyde 3-phosphate + acetaldehyde</text>
        <dbReference type="Rhea" id="RHEA:12821"/>
        <dbReference type="ChEBI" id="CHEBI:15343"/>
        <dbReference type="ChEBI" id="CHEBI:59776"/>
        <dbReference type="ChEBI" id="CHEBI:62877"/>
        <dbReference type="EC" id="4.1.2.4"/>
    </reaction>
</comment>
<dbReference type="Pfam" id="PF01791">
    <property type="entry name" value="DeoC"/>
    <property type="match status" value="1"/>
</dbReference>
<dbReference type="RefSeq" id="WP_073710158.1">
    <property type="nucleotide sequence ID" value="NZ_MRWQ01000001.1"/>
</dbReference>
<proteinExistence type="inferred from homology"/>
<comment type="caution">
    <text evidence="8">The sequence shown here is derived from an EMBL/GenBank/DDBJ whole genome shotgun (WGS) entry which is preliminary data.</text>
</comment>
<dbReference type="EMBL" id="MRWQ01000001">
    <property type="protein sequence ID" value="OKL38152.1"/>
    <property type="molecule type" value="Genomic_DNA"/>
</dbReference>
<comment type="subcellular location">
    <subcellularLocation>
        <location evidence="7">Cytoplasm</location>
    </subcellularLocation>
</comment>
<evidence type="ECO:0000256" key="7">
    <source>
        <dbReference type="HAMAP-Rule" id="MF_00114"/>
    </source>
</evidence>
<evidence type="ECO:0000256" key="4">
    <source>
        <dbReference type="ARBA" id="ARBA00023270"/>
    </source>
</evidence>
<dbReference type="FunFam" id="3.20.20.70:FF:000044">
    <property type="entry name" value="Deoxyribose-phosphate aldolase"/>
    <property type="match status" value="1"/>
</dbReference>
<gene>
    <name evidence="7" type="primary">deoC</name>
    <name evidence="8" type="ORF">BLL40_01655</name>
</gene>
<keyword evidence="4 7" id="KW-0704">Schiff base</keyword>
<reference evidence="8 9" key="1">
    <citation type="submission" date="2016-12" db="EMBL/GenBank/DDBJ databases">
        <title>Domibacillus sp. SAOS 44 whole genome sequencing.</title>
        <authorList>
            <person name="Verma A."/>
            <person name="Krishnamurthi S."/>
        </authorList>
    </citation>
    <scope>NUCLEOTIDE SEQUENCE [LARGE SCALE GENOMIC DNA]</scope>
    <source>
        <strain evidence="8 9">SAOS 44</strain>
    </source>
</reference>
<evidence type="ECO:0000313" key="9">
    <source>
        <dbReference type="Proteomes" id="UP000186524"/>
    </source>
</evidence>
<dbReference type="NCBIfam" id="TIGR00126">
    <property type="entry name" value="deoC"/>
    <property type="match status" value="1"/>
</dbReference>
<comment type="function">
    <text evidence="6 7">Catalyzes a reversible aldol reaction between acetaldehyde and D-glyceraldehyde 3-phosphate to generate 2-deoxy-D-ribose 5-phosphate.</text>
</comment>
<keyword evidence="3 7" id="KW-0456">Lyase</keyword>
<comment type="similarity">
    <text evidence="1 7">Belongs to the DeoC/FbaB aldolase family. DeoC type 1 subfamily.</text>
</comment>
<evidence type="ECO:0000313" key="8">
    <source>
        <dbReference type="EMBL" id="OKL38152.1"/>
    </source>
</evidence>
<accession>A0A1Q5P7S3</accession>
<dbReference type="SUPFAM" id="SSF51569">
    <property type="entry name" value="Aldolase"/>
    <property type="match status" value="1"/>
</dbReference>
<dbReference type="AlphaFoldDB" id="A0A1Q5P7S3"/>
<organism evidence="8 9">
    <name type="scientific">Domibacillus mangrovi</name>
    <dbReference type="NCBI Taxonomy" id="1714354"/>
    <lineage>
        <taxon>Bacteria</taxon>
        <taxon>Bacillati</taxon>
        <taxon>Bacillota</taxon>
        <taxon>Bacilli</taxon>
        <taxon>Bacillales</taxon>
        <taxon>Bacillaceae</taxon>
        <taxon>Domibacillus</taxon>
    </lineage>
</organism>
<dbReference type="CDD" id="cd00959">
    <property type="entry name" value="DeoC"/>
    <property type="match status" value="1"/>
</dbReference>
<dbReference type="SMART" id="SM01133">
    <property type="entry name" value="DeoC"/>
    <property type="match status" value="1"/>
</dbReference>
<dbReference type="STRING" id="1714354.BLL40_01655"/>
<feature type="active site" description="Proton donor/acceptor" evidence="7">
    <location>
        <position position="186"/>
    </location>
</feature>
<dbReference type="GO" id="GO:0005737">
    <property type="term" value="C:cytoplasm"/>
    <property type="evidence" value="ECO:0007669"/>
    <property type="project" value="UniProtKB-SubCell"/>
</dbReference>
<evidence type="ECO:0000256" key="6">
    <source>
        <dbReference type="ARBA" id="ARBA00056337"/>
    </source>
</evidence>
<dbReference type="GO" id="GO:0006018">
    <property type="term" value="P:2-deoxyribose 1-phosphate catabolic process"/>
    <property type="evidence" value="ECO:0007669"/>
    <property type="project" value="UniProtKB-UniRule"/>
</dbReference>
<protein>
    <recommendedName>
        <fullName evidence="7">Deoxyribose-phosphate aldolase</fullName>
        <shortName evidence="7">DERA</shortName>
        <ecNumber evidence="7">4.1.2.4</ecNumber>
    </recommendedName>
    <alternativeName>
        <fullName evidence="7">2-deoxy-D-ribose 5-phosphate aldolase</fullName>
    </alternativeName>
    <alternativeName>
        <fullName evidence="7">Phosphodeoxyriboaldolase</fullName>
        <shortName evidence="7">Deoxyriboaldolase</shortName>
    </alternativeName>
</protein>
<comment type="pathway">
    <text evidence="7">Carbohydrate degradation; 2-deoxy-D-ribose 1-phosphate degradation; D-glyceraldehyde 3-phosphate and acetaldehyde from 2-deoxy-alpha-D-ribose 1-phosphate: step 2/2.</text>
</comment>
<dbReference type="InterPro" id="IPR011343">
    <property type="entry name" value="DeoC"/>
</dbReference>
<dbReference type="HAMAP" id="MF_00114">
    <property type="entry name" value="DeoC_type1"/>
    <property type="match status" value="1"/>
</dbReference>
<dbReference type="PANTHER" id="PTHR10889:SF1">
    <property type="entry name" value="DEOXYRIBOSE-PHOSPHATE ALDOLASE"/>
    <property type="match status" value="1"/>
</dbReference>
<dbReference type="OrthoDB" id="9778711at2"/>
<feature type="active site" description="Proton donor/acceptor" evidence="7">
    <location>
        <position position="94"/>
    </location>
</feature>
<dbReference type="PIRSF" id="PIRSF001357">
    <property type="entry name" value="DeoC"/>
    <property type="match status" value="1"/>
</dbReference>
<dbReference type="InterPro" id="IPR013785">
    <property type="entry name" value="Aldolase_TIM"/>
</dbReference>
<evidence type="ECO:0000256" key="3">
    <source>
        <dbReference type="ARBA" id="ARBA00023239"/>
    </source>
</evidence>
<evidence type="ECO:0000256" key="5">
    <source>
        <dbReference type="ARBA" id="ARBA00048791"/>
    </source>
</evidence>
<evidence type="ECO:0000256" key="2">
    <source>
        <dbReference type="ARBA" id="ARBA00022490"/>
    </source>
</evidence>
<dbReference type="InterPro" id="IPR002915">
    <property type="entry name" value="DeoC/FbaB/LacD_aldolase"/>
</dbReference>
<dbReference type="GO" id="GO:0009264">
    <property type="term" value="P:deoxyribonucleotide catabolic process"/>
    <property type="evidence" value="ECO:0007669"/>
    <property type="project" value="UniProtKB-UniRule"/>
</dbReference>
<name>A0A1Q5P7S3_9BACI</name>
<dbReference type="GO" id="GO:0004139">
    <property type="term" value="F:deoxyribose-phosphate aldolase activity"/>
    <property type="evidence" value="ECO:0007669"/>
    <property type="project" value="UniProtKB-UniRule"/>
</dbReference>
<evidence type="ECO:0000256" key="1">
    <source>
        <dbReference type="ARBA" id="ARBA00010936"/>
    </source>
</evidence>